<keyword evidence="3" id="KW-1185">Reference proteome</keyword>
<feature type="compositionally biased region" description="Polar residues" evidence="1">
    <location>
        <begin position="142"/>
        <end position="169"/>
    </location>
</feature>
<feature type="compositionally biased region" description="Polar residues" evidence="1">
    <location>
        <begin position="10"/>
        <end position="23"/>
    </location>
</feature>
<dbReference type="EMBL" id="FJUY01000001">
    <property type="protein sequence ID" value="CZT14073.1"/>
    <property type="molecule type" value="Genomic_DNA"/>
</dbReference>
<reference evidence="2 3" key="1">
    <citation type="submission" date="2016-03" db="EMBL/GenBank/DDBJ databases">
        <authorList>
            <person name="Ploux O."/>
        </authorList>
    </citation>
    <scope>NUCLEOTIDE SEQUENCE [LARGE SCALE GENOMIC DNA]</scope>
    <source>
        <strain evidence="2 3">URUG2</strain>
    </source>
</reference>
<feature type="region of interest" description="Disordered" evidence="1">
    <location>
        <begin position="1"/>
        <end position="52"/>
    </location>
</feature>
<protein>
    <submittedName>
        <fullName evidence="2">Uncharacterized protein</fullName>
    </submittedName>
</protein>
<proteinExistence type="predicted"/>
<gene>
    <name evidence="2" type="ORF">RCC_00048</name>
</gene>
<dbReference type="GeneID" id="35595455"/>
<sequence length="259" mass="28500">MSWLPVHVADQTSKTRPSGGNTETRSDVVLKYQHSIPQTLPPQYGGSQSEQPRIRYPYVRAGVDTNMPQWDHTDFSMSELEHALAAMLRDADNFEAREKRQHHVRRDSGFMMSAPVEQPSPPKKSSTKGAVARAAKPRLQSLAATHPSQYSQPPAQATASTSLQPQSDKAQSDKASTEPLGEARPNSSSSILPWQIHSDPKELNPPSLANHGQTVGMRNADIKTPNVVSPVRMTTLPFGTMIEVAHDYDAKNDEDSTKK</sequence>
<feature type="region of interest" description="Disordered" evidence="1">
    <location>
        <begin position="98"/>
        <end position="212"/>
    </location>
</feature>
<name>A0A2D3V1G0_9PEZI</name>
<organism evidence="2 3">
    <name type="scientific">Ramularia collo-cygni</name>
    <dbReference type="NCBI Taxonomy" id="112498"/>
    <lineage>
        <taxon>Eukaryota</taxon>
        <taxon>Fungi</taxon>
        <taxon>Dikarya</taxon>
        <taxon>Ascomycota</taxon>
        <taxon>Pezizomycotina</taxon>
        <taxon>Dothideomycetes</taxon>
        <taxon>Dothideomycetidae</taxon>
        <taxon>Mycosphaerellales</taxon>
        <taxon>Mycosphaerellaceae</taxon>
        <taxon>Ramularia</taxon>
    </lineage>
</organism>
<evidence type="ECO:0000256" key="1">
    <source>
        <dbReference type="SAM" id="MobiDB-lite"/>
    </source>
</evidence>
<evidence type="ECO:0000313" key="3">
    <source>
        <dbReference type="Proteomes" id="UP000225277"/>
    </source>
</evidence>
<dbReference type="AlphaFoldDB" id="A0A2D3V1G0"/>
<dbReference type="RefSeq" id="XP_023620971.1">
    <property type="nucleotide sequence ID" value="XM_023765203.1"/>
</dbReference>
<accession>A0A2D3V1G0</accession>
<evidence type="ECO:0000313" key="2">
    <source>
        <dbReference type="EMBL" id="CZT14073.1"/>
    </source>
</evidence>
<dbReference type="Proteomes" id="UP000225277">
    <property type="component" value="Unassembled WGS sequence"/>
</dbReference>